<evidence type="ECO:0000256" key="1">
    <source>
        <dbReference type="ARBA" id="ARBA00004173"/>
    </source>
</evidence>
<dbReference type="Gene3D" id="3.30.70.980">
    <property type="match status" value="1"/>
</dbReference>
<evidence type="ECO:0000313" key="12">
    <source>
        <dbReference type="EMBL" id="KAJ8971252.1"/>
    </source>
</evidence>
<dbReference type="GO" id="GO:0006417">
    <property type="term" value="P:regulation of translation"/>
    <property type="evidence" value="ECO:0007669"/>
    <property type="project" value="UniProtKB-KW"/>
</dbReference>
<keyword evidence="4" id="KW-0175">Coiled coil</keyword>
<accession>A0AAV8ZWY9</accession>
<comment type="caution">
    <text evidence="12">The sequence shown here is derived from an EMBL/GenBank/DDBJ whole genome shotgun (WGS) entry which is preliminary data.</text>
</comment>
<evidence type="ECO:0000256" key="4">
    <source>
        <dbReference type="ARBA" id="ARBA00023054"/>
    </source>
</evidence>
<evidence type="ECO:0000256" key="9">
    <source>
        <dbReference type="ARBA" id="ARBA00075676"/>
    </source>
</evidence>
<evidence type="ECO:0000256" key="5">
    <source>
        <dbReference type="ARBA" id="ARBA00023128"/>
    </source>
</evidence>
<dbReference type="AlphaFoldDB" id="A0AAV8ZWY9"/>
<evidence type="ECO:0000259" key="11">
    <source>
        <dbReference type="Pfam" id="PF20772"/>
    </source>
</evidence>
<dbReference type="Gene3D" id="1.10.10.200">
    <property type="match status" value="1"/>
</dbReference>
<dbReference type="PANTHER" id="PTHR12532:SF0">
    <property type="entry name" value="TRANSLATIONAL ACTIVATOR OF CYTOCHROME C OXIDASE 1"/>
    <property type="match status" value="1"/>
</dbReference>
<dbReference type="FunFam" id="3.30.70.980:FF:000008">
    <property type="entry name" value="Translational activator of cytochrome c oxidase 1"/>
    <property type="match status" value="1"/>
</dbReference>
<dbReference type="InterPro" id="IPR002876">
    <property type="entry name" value="Transcrip_reg_TACO1-like"/>
</dbReference>
<name>A0AAV8ZWY9_9CUCU</name>
<keyword evidence="13" id="KW-1185">Reference proteome</keyword>
<comment type="subcellular location">
    <subcellularLocation>
        <location evidence="1">Mitochondrion</location>
    </subcellularLocation>
</comment>
<dbReference type="Pfam" id="PF20772">
    <property type="entry name" value="TACO1_YebC_N"/>
    <property type="match status" value="1"/>
</dbReference>
<keyword evidence="5" id="KW-0496">Mitochondrion</keyword>
<dbReference type="InterPro" id="IPR017856">
    <property type="entry name" value="Integrase-like_N"/>
</dbReference>
<dbReference type="EMBL" id="JANEYF010000235">
    <property type="protein sequence ID" value="KAJ8971252.1"/>
    <property type="molecule type" value="Genomic_DNA"/>
</dbReference>
<keyword evidence="6" id="KW-0010">Activator</keyword>
<protein>
    <recommendedName>
        <fullName evidence="8">Translational activator of cytochrome c oxidase 1</fullName>
    </recommendedName>
    <alternativeName>
        <fullName evidence="9">Coiled-coil domain-containing protein 44</fullName>
    </alternativeName>
</protein>
<evidence type="ECO:0000256" key="3">
    <source>
        <dbReference type="ARBA" id="ARBA00022845"/>
    </source>
</evidence>
<feature type="domain" description="TACO1/YebC-like N-terminal" evidence="11">
    <location>
        <begin position="30"/>
        <end position="100"/>
    </location>
</feature>
<dbReference type="InterPro" id="IPR029072">
    <property type="entry name" value="YebC-like"/>
</dbReference>
<evidence type="ECO:0000256" key="2">
    <source>
        <dbReference type="ARBA" id="ARBA00008724"/>
    </source>
</evidence>
<comment type="function">
    <text evidence="7">Acts as a translational activator of mitochondrially-encoded cytochrome c oxidase 1.</text>
</comment>
<evidence type="ECO:0000256" key="7">
    <source>
        <dbReference type="ARBA" id="ARBA00053642"/>
    </source>
</evidence>
<organism evidence="12 13">
    <name type="scientific">Rhamnusium bicolor</name>
    <dbReference type="NCBI Taxonomy" id="1586634"/>
    <lineage>
        <taxon>Eukaryota</taxon>
        <taxon>Metazoa</taxon>
        <taxon>Ecdysozoa</taxon>
        <taxon>Arthropoda</taxon>
        <taxon>Hexapoda</taxon>
        <taxon>Insecta</taxon>
        <taxon>Pterygota</taxon>
        <taxon>Neoptera</taxon>
        <taxon>Endopterygota</taxon>
        <taxon>Coleoptera</taxon>
        <taxon>Polyphaga</taxon>
        <taxon>Cucujiformia</taxon>
        <taxon>Chrysomeloidea</taxon>
        <taxon>Cerambycidae</taxon>
        <taxon>Lepturinae</taxon>
        <taxon>Rhagiini</taxon>
        <taxon>Rhamnusium</taxon>
    </lineage>
</organism>
<keyword evidence="3" id="KW-0810">Translation regulation</keyword>
<evidence type="ECO:0000313" key="13">
    <source>
        <dbReference type="Proteomes" id="UP001162156"/>
    </source>
</evidence>
<dbReference type="SUPFAM" id="SSF75625">
    <property type="entry name" value="YebC-like"/>
    <property type="match status" value="1"/>
</dbReference>
<gene>
    <name evidence="12" type="ORF">NQ314_000793</name>
</gene>
<dbReference type="GO" id="GO:0005739">
    <property type="term" value="C:mitochondrion"/>
    <property type="evidence" value="ECO:0007669"/>
    <property type="project" value="UniProtKB-SubCell"/>
</dbReference>
<comment type="similarity">
    <text evidence="2">Belongs to the TACO1 family.</text>
</comment>
<dbReference type="FunFam" id="1.10.10.200:FF:000002">
    <property type="entry name" value="Probable transcriptional regulatory protein CLM62_37755"/>
    <property type="match status" value="1"/>
</dbReference>
<feature type="domain" description="TACO1/YebC-like second and third" evidence="10">
    <location>
        <begin position="114"/>
        <end position="235"/>
    </location>
</feature>
<dbReference type="Pfam" id="PF01709">
    <property type="entry name" value="Transcrip_reg"/>
    <property type="match status" value="1"/>
</dbReference>
<dbReference type="PANTHER" id="PTHR12532">
    <property type="entry name" value="TRANSLATIONAL ACTIVATOR OF CYTOCHROME C OXIDASE 1"/>
    <property type="match status" value="1"/>
</dbReference>
<evidence type="ECO:0000256" key="6">
    <source>
        <dbReference type="ARBA" id="ARBA00023159"/>
    </source>
</evidence>
<evidence type="ECO:0000256" key="8">
    <source>
        <dbReference type="ARBA" id="ARBA00073666"/>
    </source>
</evidence>
<evidence type="ECO:0000259" key="10">
    <source>
        <dbReference type="Pfam" id="PF01709"/>
    </source>
</evidence>
<proteinExistence type="inferred from homology"/>
<dbReference type="Proteomes" id="UP001162156">
    <property type="component" value="Unassembled WGS sequence"/>
</dbReference>
<dbReference type="InterPro" id="IPR048300">
    <property type="entry name" value="TACO1_YebC-like_2nd/3rd_dom"/>
</dbReference>
<sequence length="237" mass="26472">MLKNITKAIPKLCQKYFDNSLVAKRSAGHSKWQNIKHIKGAKDAQRSLLFTKLSRQMKVAVQEGSSADPKSNLRLEQVIEQAKRANMPVATIQSILKSCQQDKSQAKSHLIDIKSKFGDGGGMHLFEEKGIIEAESTGETSNEEEMLEKATEHAIESGAEDVKIVEGNLVQFVCGKFNLLKVVSNLEQLKYKVTSASVEYIPLKLQNLQERDLALCHSLYQKLENMPEVMILSDNIA</sequence>
<dbReference type="InterPro" id="IPR049083">
    <property type="entry name" value="TACO1_YebC_N"/>
</dbReference>
<dbReference type="InterPro" id="IPR026564">
    <property type="entry name" value="Transcrip_reg_TACO1-like_dom3"/>
</dbReference>
<reference evidence="12" key="1">
    <citation type="journal article" date="2023" name="Insect Mol. Biol.">
        <title>Genome sequencing provides insights into the evolution of gene families encoding plant cell wall-degrading enzymes in longhorned beetles.</title>
        <authorList>
            <person name="Shin N.R."/>
            <person name="Okamura Y."/>
            <person name="Kirsch R."/>
            <person name="Pauchet Y."/>
        </authorList>
    </citation>
    <scope>NUCLEOTIDE SEQUENCE</scope>
    <source>
        <strain evidence="12">RBIC_L_NR</strain>
    </source>
</reference>